<dbReference type="InterPro" id="IPR015319">
    <property type="entry name" value="IL-4_rcpt-alpha_N"/>
</dbReference>
<comment type="function">
    <text evidence="12">Receptor for both interleukin 4 and interleukin 13. Couples to the JAK1/2/3-STAT6 pathway. The IL4 response is involved in promoting Th2 differentiation. The IL4/IL13 responses are involved in regulating IgE production and, chemokine and mucus production at sites of allergic inflammation. In certain cell types, can signal through activation of insulin receptor substrates, IRS1/IRS2.</text>
</comment>
<keyword evidence="10" id="KW-0675">Receptor</keyword>
<evidence type="ECO:0000256" key="12">
    <source>
        <dbReference type="ARBA" id="ARBA00025115"/>
    </source>
</evidence>
<feature type="region of interest" description="Disordered" evidence="13">
    <location>
        <begin position="504"/>
        <end position="551"/>
    </location>
</feature>
<dbReference type="EMBL" id="AAPE02059680">
    <property type="status" value="NOT_ANNOTATED_CDS"/>
    <property type="molecule type" value="Genomic_DNA"/>
</dbReference>
<dbReference type="EMBL" id="AAPE02059681">
    <property type="status" value="NOT_ANNOTATED_CDS"/>
    <property type="molecule type" value="Genomic_DNA"/>
</dbReference>
<evidence type="ECO:0000256" key="6">
    <source>
        <dbReference type="ARBA" id="ARBA00022729"/>
    </source>
</evidence>
<dbReference type="InterPro" id="IPR003531">
    <property type="entry name" value="Hempt_rcpt_S_F1_CS"/>
</dbReference>
<evidence type="ECO:0000256" key="1">
    <source>
        <dbReference type="ARBA" id="ARBA00004479"/>
    </source>
</evidence>
<dbReference type="InterPro" id="IPR036116">
    <property type="entry name" value="FN3_sf"/>
</dbReference>
<evidence type="ECO:0000313" key="17">
    <source>
        <dbReference type="Proteomes" id="UP000001074"/>
    </source>
</evidence>
<dbReference type="eggNOG" id="ENOG502S3Y8">
    <property type="taxonomic scope" value="Eukaryota"/>
</dbReference>
<evidence type="ECO:0000256" key="8">
    <source>
        <dbReference type="ARBA" id="ARBA00023136"/>
    </source>
</evidence>
<dbReference type="Pfam" id="PF09238">
    <property type="entry name" value="IL4Ra_N"/>
    <property type="match status" value="1"/>
</dbReference>
<keyword evidence="17" id="KW-1185">Reference proteome</keyword>
<dbReference type="SMART" id="SM00060">
    <property type="entry name" value="FN3"/>
    <property type="match status" value="1"/>
</dbReference>
<organism evidence="16 17">
    <name type="scientific">Myotis lucifugus</name>
    <name type="common">Little brown bat</name>
    <dbReference type="NCBI Taxonomy" id="59463"/>
    <lineage>
        <taxon>Eukaryota</taxon>
        <taxon>Metazoa</taxon>
        <taxon>Chordata</taxon>
        <taxon>Craniata</taxon>
        <taxon>Vertebrata</taxon>
        <taxon>Euteleostomi</taxon>
        <taxon>Mammalia</taxon>
        <taxon>Eutheria</taxon>
        <taxon>Laurasiatheria</taxon>
        <taxon>Chiroptera</taxon>
        <taxon>Yangochiroptera</taxon>
        <taxon>Vespertilionidae</taxon>
        <taxon>Myotis</taxon>
    </lineage>
</organism>
<reference evidence="16" key="2">
    <citation type="submission" date="2025-08" db="UniProtKB">
        <authorList>
            <consortium name="Ensembl"/>
        </authorList>
    </citation>
    <scope>IDENTIFICATION</scope>
</reference>
<feature type="region of interest" description="Disordered" evidence="13">
    <location>
        <begin position="456"/>
        <end position="479"/>
    </location>
</feature>
<keyword evidence="6 14" id="KW-0732">Signal</keyword>
<evidence type="ECO:0000256" key="4">
    <source>
        <dbReference type="ARBA" id="ARBA00022553"/>
    </source>
</evidence>
<feature type="domain" description="Fibronectin type-III" evidence="15">
    <location>
        <begin position="131"/>
        <end position="230"/>
    </location>
</feature>
<keyword evidence="11" id="KW-0325">Glycoprotein</keyword>
<gene>
    <name evidence="16" type="primary">LOC102423070</name>
</gene>
<keyword evidence="5" id="KW-0812">Transmembrane</keyword>
<feature type="region of interest" description="Disordered" evidence="13">
    <location>
        <begin position="621"/>
        <end position="642"/>
    </location>
</feature>
<keyword evidence="8" id="KW-0472">Membrane</keyword>
<dbReference type="GO" id="GO:0009897">
    <property type="term" value="C:external side of plasma membrane"/>
    <property type="evidence" value="ECO:0007669"/>
    <property type="project" value="TreeGrafter"/>
</dbReference>
<keyword evidence="9" id="KW-1015">Disulfide bond</keyword>
<dbReference type="CDD" id="cd00063">
    <property type="entry name" value="FN3"/>
    <property type="match status" value="1"/>
</dbReference>
<evidence type="ECO:0000256" key="2">
    <source>
        <dbReference type="ARBA" id="ARBA00008280"/>
    </source>
</evidence>
<dbReference type="STRING" id="59463.ENSMLUP00000022140"/>
<feature type="chain" id="PRO_5003419553" description="Interleukin-4 receptor subunit alpha" evidence="14">
    <location>
        <begin position="21"/>
        <end position="819"/>
    </location>
</feature>
<dbReference type="Gene3D" id="2.60.40.10">
    <property type="entry name" value="Immunoglobulins"/>
    <property type="match status" value="2"/>
</dbReference>
<accession>G1QEK7</accession>
<comment type="similarity">
    <text evidence="2">Belongs to the type I cytokine receptor family. Type 4 subfamily.</text>
</comment>
<evidence type="ECO:0000256" key="5">
    <source>
        <dbReference type="ARBA" id="ARBA00022692"/>
    </source>
</evidence>
<dbReference type="PROSITE" id="PS01355">
    <property type="entry name" value="HEMATOPO_REC_S_F1"/>
    <property type="match status" value="1"/>
</dbReference>
<evidence type="ECO:0000259" key="15">
    <source>
        <dbReference type="PROSITE" id="PS50853"/>
    </source>
</evidence>
<comment type="subcellular location">
    <subcellularLocation>
        <location evidence="1">Membrane</location>
        <topology evidence="1">Single-pass type I membrane protein</topology>
    </subcellularLocation>
</comment>
<reference evidence="16 17" key="1">
    <citation type="journal article" date="2011" name="Nature">
        <title>A high-resolution map of human evolutionary constraint using 29 mammals.</title>
        <authorList>
            <person name="Lindblad-Toh K."/>
            <person name="Garber M."/>
            <person name="Zuk O."/>
            <person name="Lin M.F."/>
            <person name="Parker B.J."/>
            <person name="Washietl S."/>
            <person name="Kheradpour P."/>
            <person name="Ernst J."/>
            <person name="Jordan G."/>
            <person name="Mauceli E."/>
            <person name="Ward L.D."/>
            <person name="Lowe C.B."/>
            <person name="Holloway A.K."/>
            <person name="Clamp M."/>
            <person name="Gnerre S."/>
            <person name="Alfoldi J."/>
            <person name="Beal K."/>
            <person name="Chang J."/>
            <person name="Clawson H."/>
            <person name="Cuff J."/>
            <person name="Di Palma F."/>
            <person name="Fitzgerald S."/>
            <person name="Flicek P."/>
            <person name="Guttman M."/>
            <person name="Hubisz M.J."/>
            <person name="Jaffe D.B."/>
            <person name="Jungreis I."/>
            <person name="Kent W.J."/>
            <person name="Kostka D."/>
            <person name="Lara M."/>
            <person name="Martins A.L."/>
            <person name="Massingham T."/>
            <person name="Moltke I."/>
            <person name="Raney B.J."/>
            <person name="Rasmussen M.D."/>
            <person name="Robinson J."/>
            <person name="Stark A."/>
            <person name="Vilella A.J."/>
            <person name="Wen J."/>
            <person name="Xie X."/>
            <person name="Zody M.C."/>
            <person name="Baldwin J."/>
            <person name="Bloom T."/>
            <person name="Chin C.W."/>
            <person name="Heiman D."/>
            <person name="Nicol R."/>
            <person name="Nusbaum C."/>
            <person name="Young S."/>
            <person name="Wilkinson J."/>
            <person name="Worley K.C."/>
            <person name="Kovar C.L."/>
            <person name="Muzny D.M."/>
            <person name="Gibbs R.A."/>
            <person name="Cree A."/>
            <person name="Dihn H.H."/>
            <person name="Fowler G."/>
            <person name="Jhangiani S."/>
            <person name="Joshi V."/>
            <person name="Lee S."/>
            <person name="Lewis L.R."/>
            <person name="Nazareth L.V."/>
            <person name="Okwuonu G."/>
            <person name="Santibanez J."/>
            <person name="Warren W.C."/>
            <person name="Mardis E.R."/>
            <person name="Weinstock G.M."/>
            <person name="Wilson R.K."/>
            <person name="Delehaunty K."/>
            <person name="Dooling D."/>
            <person name="Fronik C."/>
            <person name="Fulton L."/>
            <person name="Fulton B."/>
            <person name="Graves T."/>
            <person name="Minx P."/>
            <person name="Sodergren E."/>
            <person name="Birney E."/>
            <person name="Margulies E.H."/>
            <person name="Herrero J."/>
            <person name="Green E.D."/>
            <person name="Haussler D."/>
            <person name="Siepel A."/>
            <person name="Goldman N."/>
            <person name="Pollard K.S."/>
            <person name="Pedersen J.S."/>
            <person name="Lander E.S."/>
            <person name="Kellis M."/>
        </authorList>
    </citation>
    <scope>NUCLEOTIDE SEQUENCE [LARGE SCALE GENOMIC DNA]</scope>
</reference>
<feature type="region of interest" description="Disordered" evidence="13">
    <location>
        <begin position="327"/>
        <end position="346"/>
    </location>
</feature>
<dbReference type="PANTHER" id="PTHR23037">
    <property type="entry name" value="CYTOKINE RECEPTOR"/>
    <property type="match status" value="1"/>
</dbReference>
<feature type="signal peptide" evidence="14">
    <location>
        <begin position="1"/>
        <end position="20"/>
    </location>
</feature>
<name>G1QEK7_MYOLU</name>
<dbReference type="OMA" id="SENTSCQ"/>
<keyword evidence="7" id="KW-1133">Transmembrane helix</keyword>
<dbReference type="PROSITE" id="PS50853">
    <property type="entry name" value="FN3"/>
    <property type="match status" value="1"/>
</dbReference>
<feature type="region of interest" description="Disordered" evidence="13">
    <location>
        <begin position="375"/>
        <end position="403"/>
    </location>
</feature>
<dbReference type="InterPro" id="IPR003961">
    <property type="entry name" value="FN3_dom"/>
</dbReference>
<evidence type="ECO:0000256" key="7">
    <source>
        <dbReference type="ARBA" id="ARBA00022989"/>
    </source>
</evidence>
<protein>
    <recommendedName>
        <fullName evidence="3">Interleukin-4 receptor subunit alpha</fullName>
    </recommendedName>
</protein>
<dbReference type="GeneTree" id="ENSGT00510000049182"/>
<evidence type="ECO:0000256" key="10">
    <source>
        <dbReference type="ARBA" id="ARBA00023170"/>
    </source>
</evidence>
<keyword evidence="4" id="KW-0597">Phosphoprotein</keyword>
<sequence length="819" mass="86154">MGWLGSGLTFPVSCLILVWAAGSGSVQVRDGPTCFSDYLSTSTCEWRMGGPTDCRAELHLTYQLGSKNHTCVPVNGEGAVCLCDMLMVNMSTGDTYQLDLWAGKQRASVCWSGSLGGDWGSPGRGTVKPRAPGNLTVNATDSHTWQLAWSDPYPPNGSLHAKLFYLVNISNEDDPTEFVVSNVTYREHTLRVPASTLKPGALYSARVRAWAPSYNSLWSEWSPRAQWLNDYEWPWEQHLPLAVGISCIIIMVVCLSCYFSILKIKKEWWDHIPSPAHSSLMAVVIQEPQVPLPGKRSGGQEPAKCPYWKTCLTKLLPCLLEPGVERGDGSSQAARSGPVQGPGKPAWRPVEVSSAVLCPESISVVKCVELLEAPVQSEEEEPVEEDGGSFCPSPESSGGGFQEGRAGIAARLTESLLLDLLGGAEGGFCPPGSGEPCLLPPSAGVSAQMPWAELPGEAPQEASLRGSGQPFDPELLPATRTQSPACPAVAELPAATITDNPAYRSFSSLLRPPSGPGELDSDPQLAERREDGDPNVLSAPWGSEPPVALQPEPETWEQGLRWSVLQHRAAAPASAPGDYRQFAQAVRQGCAQGGEAGGPSGEAGYKALSSLLASGAVCPAPPGVEASSGEGGYRPFQGLTSGSPGVPAPVPLFTFGLDMGPPPSPQNSLLPSGFPECPGLEPVVWGEDSQKRPLALEQATAPLGDDLGSCIVYSALTCHLCGHLKQCHGQEERGEAHGVAPRCCGCRCGGSSEPLGRPLPGGVLLEASLPPASLAPLGVSEEGKAPLFFQPGPSHAQSSSQTPQMVAMLSTGPTGMSAS</sequence>
<evidence type="ECO:0000256" key="13">
    <source>
        <dbReference type="SAM" id="MobiDB-lite"/>
    </source>
</evidence>
<evidence type="ECO:0000256" key="11">
    <source>
        <dbReference type="ARBA" id="ARBA00023180"/>
    </source>
</evidence>
<dbReference type="InParanoid" id="G1QEK7"/>
<evidence type="ECO:0000256" key="14">
    <source>
        <dbReference type="SAM" id="SignalP"/>
    </source>
</evidence>
<dbReference type="HOGENOM" id="CLU_020561_0_0_1"/>
<reference evidence="16" key="3">
    <citation type="submission" date="2025-09" db="UniProtKB">
        <authorList>
            <consortium name="Ensembl"/>
        </authorList>
    </citation>
    <scope>IDENTIFICATION</scope>
</reference>
<feature type="compositionally biased region" description="Acidic residues" evidence="13">
    <location>
        <begin position="377"/>
        <end position="387"/>
    </location>
</feature>
<evidence type="ECO:0000256" key="3">
    <source>
        <dbReference type="ARBA" id="ARBA00018975"/>
    </source>
</evidence>
<dbReference type="Ensembl" id="ENSMLUT00000029498.1">
    <property type="protein sequence ID" value="ENSMLUP00000022140.1"/>
    <property type="gene ID" value="ENSMLUG00000027388.1"/>
</dbReference>
<dbReference type="AlphaFoldDB" id="G1QEK7"/>
<proteinExistence type="inferred from homology"/>
<dbReference type="GO" id="GO:0004896">
    <property type="term" value="F:cytokine receptor activity"/>
    <property type="evidence" value="ECO:0007669"/>
    <property type="project" value="InterPro"/>
</dbReference>
<dbReference type="GO" id="GO:0002532">
    <property type="term" value="P:production of molecular mediator involved in inflammatory response"/>
    <property type="evidence" value="ECO:0007669"/>
    <property type="project" value="InterPro"/>
</dbReference>
<dbReference type="FunCoup" id="G1QEK7">
    <property type="interactions" value="335"/>
</dbReference>
<evidence type="ECO:0000256" key="9">
    <source>
        <dbReference type="ARBA" id="ARBA00023157"/>
    </source>
</evidence>
<dbReference type="PANTHER" id="PTHR23037:SF32">
    <property type="entry name" value="INTERLEUKIN-4 RECEPTOR SUBUNIT ALPHA"/>
    <property type="match status" value="1"/>
</dbReference>
<dbReference type="InterPro" id="IPR013783">
    <property type="entry name" value="Ig-like_fold"/>
</dbReference>
<dbReference type="Proteomes" id="UP000001074">
    <property type="component" value="Unassembled WGS sequence"/>
</dbReference>
<evidence type="ECO:0000313" key="16">
    <source>
        <dbReference type="Ensembl" id="ENSMLUP00000022140.1"/>
    </source>
</evidence>
<dbReference type="SUPFAM" id="SSF49265">
    <property type="entry name" value="Fibronectin type III"/>
    <property type="match status" value="2"/>
</dbReference>